<evidence type="ECO:0000313" key="9">
    <source>
        <dbReference type="Proteomes" id="UP000261420"/>
    </source>
</evidence>
<proteinExistence type="inferred from homology"/>
<keyword evidence="9" id="KW-1185">Reference proteome</keyword>
<dbReference type="SUPFAM" id="SSF54117">
    <property type="entry name" value="Interleukin 8-like chemokines"/>
    <property type="match status" value="1"/>
</dbReference>
<feature type="signal peptide" evidence="6">
    <location>
        <begin position="1"/>
        <end position="23"/>
    </location>
</feature>
<dbReference type="InterPro" id="IPR001811">
    <property type="entry name" value="Chemokine_IL8-like_dom"/>
</dbReference>
<dbReference type="PANTHER" id="PTHR12015:SF183">
    <property type="entry name" value="C-C MOTIF CHEMOKINE 3"/>
    <property type="match status" value="1"/>
</dbReference>
<dbReference type="FunFam" id="2.40.50.40:FF:000002">
    <property type="entry name" value="C-C motif chemokine"/>
    <property type="match status" value="1"/>
</dbReference>
<dbReference type="GO" id="GO:0006955">
    <property type="term" value="P:immune response"/>
    <property type="evidence" value="ECO:0007669"/>
    <property type="project" value="InterPro"/>
</dbReference>
<dbReference type="STRING" id="41447.ENSSDUP00000003771"/>
<keyword evidence="3" id="KW-0202">Cytokine</keyword>
<sequence>MAAPRLSLSVVVLMLAVITLSEGLRGTGPKKCCFRFSEKAVPKERVVSYVRTSQRCPQPAVLLKTVAGRQMCAKPSAPWVKDLISYLDAKYIPGETSNL</sequence>
<dbReference type="PANTHER" id="PTHR12015">
    <property type="entry name" value="SMALL INDUCIBLE CYTOKINE A"/>
    <property type="match status" value="1"/>
</dbReference>
<dbReference type="Ensembl" id="ENSSDUT00000003854.1">
    <property type="protein sequence ID" value="ENSSDUP00000003771.1"/>
    <property type="gene ID" value="ENSSDUG00000002845.1"/>
</dbReference>
<evidence type="ECO:0000313" key="8">
    <source>
        <dbReference type="Ensembl" id="ENSSDUP00000003771.1"/>
    </source>
</evidence>
<evidence type="ECO:0000256" key="2">
    <source>
        <dbReference type="ARBA" id="ARBA00010868"/>
    </source>
</evidence>
<reference evidence="8" key="1">
    <citation type="submission" date="2025-08" db="UniProtKB">
        <authorList>
            <consortium name="Ensembl"/>
        </authorList>
    </citation>
    <scope>IDENTIFICATION</scope>
</reference>
<dbReference type="Gene3D" id="2.40.50.40">
    <property type="match status" value="1"/>
</dbReference>
<dbReference type="Pfam" id="PF00048">
    <property type="entry name" value="IL8"/>
    <property type="match status" value="1"/>
</dbReference>
<evidence type="ECO:0000256" key="4">
    <source>
        <dbReference type="ARBA" id="ARBA00022525"/>
    </source>
</evidence>
<dbReference type="GO" id="GO:0005615">
    <property type="term" value="C:extracellular space"/>
    <property type="evidence" value="ECO:0007669"/>
    <property type="project" value="UniProtKB-KW"/>
</dbReference>
<evidence type="ECO:0000256" key="3">
    <source>
        <dbReference type="ARBA" id="ARBA00022514"/>
    </source>
</evidence>
<evidence type="ECO:0000256" key="5">
    <source>
        <dbReference type="ARBA" id="ARBA00022729"/>
    </source>
</evidence>
<keyword evidence="5 6" id="KW-0732">Signal</keyword>
<evidence type="ECO:0000256" key="1">
    <source>
        <dbReference type="ARBA" id="ARBA00004613"/>
    </source>
</evidence>
<feature type="chain" id="PRO_5017332922" evidence="6">
    <location>
        <begin position="24"/>
        <end position="99"/>
    </location>
</feature>
<evidence type="ECO:0000256" key="6">
    <source>
        <dbReference type="SAM" id="SignalP"/>
    </source>
</evidence>
<name>A0A3B4TCC9_SERDU</name>
<dbReference type="SMART" id="SM00199">
    <property type="entry name" value="SCY"/>
    <property type="match status" value="1"/>
</dbReference>
<protein>
    <submittedName>
        <fullName evidence="8">Monocyte chemotactic protein 1B-like</fullName>
    </submittedName>
</protein>
<dbReference type="AlphaFoldDB" id="A0A3B4TCC9"/>
<dbReference type="InterPro" id="IPR039809">
    <property type="entry name" value="Chemokine_b/g/d"/>
</dbReference>
<keyword evidence="4" id="KW-0964">Secreted</keyword>
<dbReference type="CDD" id="cd00272">
    <property type="entry name" value="Chemokine_CC"/>
    <property type="match status" value="1"/>
</dbReference>
<comment type="subcellular location">
    <subcellularLocation>
        <location evidence="1">Secreted</location>
    </subcellularLocation>
</comment>
<comment type="similarity">
    <text evidence="2">Belongs to the intercrine beta (chemokine CC) family.</text>
</comment>
<organism evidence="8 9">
    <name type="scientific">Seriola dumerili</name>
    <name type="common">Greater amberjack</name>
    <name type="synonym">Caranx dumerili</name>
    <dbReference type="NCBI Taxonomy" id="41447"/>
    <lineage>
        <taxon>Eukaryota</taxon>
        <taxon>Metazoa</taxon>
        <taxon>Chordata</taxon>
        <taxon>Craniata</taxon>
        <taxon>Vertebrata</taxon>
        <taxon>Euteleostomi</taxon>
        <taxon>Actinopterygii</taxon>
        <taxon>Neopterygii</taxon>
        <taxon>Teleostei</taxon>
        <taxon>Neoteleostei</taxon>
        <taxon>Acanthomorphata</taxon>
        <taxon>Carangaria</taxon>
        <taxon>Carangiformes</taxon>
        <taxon>Carangidae</taxon>
        <taxon>Seriola</taxon>
    </lineage>
</organism>
<dbReference type="Proteomes" id="UP000261420">
    <property type="component" value="Unplaced"/>
</dbReference>
<dbReference type="GeneTree" id="ENSGT01100000263482"/>
<feature type="domain" description="Chemokine interleukin-8-like" evidence="7">
    <location>
        <begin position="29"/>
        <end position="87"/>
    </location>
</feature>
<dbReference type="InterPro" id="IPR036048">
    <property type="entry name" value="Interleukin_8-like_sf"/>
</dbReference>
<dbReference type="OMA" id="IRTSQRC"/>
<accession>A0A3B4TCC9</accession>
<evidence type="ECO:0000259" key="7">
    <source>
        <dbReference type="SMART" id="SM00199"/>
    </source>
</evidence>
<dbReference type="GO" id="GO:0008009">
    <property type="term" value="F:chemokine activity"/>
    <property type="evidence" value="ECO:0007669"/>
    <property type="project" value="InterPro"/>
</dbReference>
<reference evidence="8" key="2">
    <citation type="submission" date="2025-09" db="UniProtKB">
        <authorList>
            <consortium name="Ensembl"/>
        </authorList>
    </citation>
    <scope>IDENTIFICATION</scope>
</reference>